<keyword evidence="3 5" id="KW-0697">Rotamase</keyword>
<sequence>MKLRVIPVLLTAAALMLMGCSSSSGDEAAQADCTVPATGSVSDSIKVTGDFGKEVKATFETPLTVEGIQRTVLDKGDGDIIVSGDTVSTQVTVFNGKTGDLVATELIQLPVNAELGVSEGWLATVECMPVGSRAVSTMEASEIAGEAGYPEKDVAPTDSVVVVADAIEIPEAPAASAETCAPDFVPEDALKTAKGTEKDLPSDYPEVTRGSDGQPTITFPKDFTSPTEFASANTIEGDGTTVAAGDCVTVHYKGINQQTGEIFDESWARGAPTSFLTTKVIPGFTKALVGQKVGTQVVALIPPADGYGEAVDGQGSTGNIAFVVDILATTPADKATATPAN</sequence>
<evidence type="ECO:0000256" key="1">
    <source>
        <dbReference type="ARBA" id="ARBA00000971"/>
    </source>
</evidence>
<keyword evidence="10" id="KW-1185">Reference proteome</keyword>
<dbReference type="EC" id="5.2.1.8" evidence="2 5"/>
<evidence type="ECO:0000256" key="2">
    <source>
        <dbReference type="ARBA" id="ARBA00013194"/>
    </source>
</evidence>
<dbReference type="AlphaFoldDB" id="A0A7X5TSX4"/>
<gene>
    <name evidence="9" type="ORF">FHX76_001398</name>
</gene>
<evidence type="ECO:0000256" key="3">
    <source>
        <dbReference type="ARBA" id="ARBA00023110"/>
    </source>
</evidence>
<dbReference type="PANTHER" id="PTHR10516">
    <property type="entry name" value="PEPTIDYL-PROLYL CIS-TRANS ISOMERASE"/>
    <property type="match status" value="1"/>
</dbReference>
<evidence type="ECO:0000259" key="8">
    <source>
        <dbReference type="PROSITE" id="PS50059"/>
    </source>
</evidence>
<comment type="catalytic activity">
    <reaction evidence="1 5">
        <text>[protein]-peptidylproline (omega=180) = [protein]-peptidylproline (omega=0)</text>
        <dbReference type="Rhea" id="RHEA:16237"/>
        <dbReference type="Rhea" id="RHEA-COMP:10747"/>
        <dbReference type="Rhea" id="RHEA-COMP:10748"/>
        <dbReference type="ChEBI" id="CHEBI:83833"/>
        <dbReference type="ChEBI" id="CHEBI:83834"/>
        <dbReference type="EC" id="5.2.1.8"/>
    </reaction>
</comment>
<feature type="signal peptide" evidence="7">
    <location>
        <begin position="1"/>
        <end position="24"/>
    </location>
</feature>
<proteinExistence type="predicted"/>
<feature type="region of interest" description="Disordered" evidence="6">
    <location>
        <begin position="193"/>
        <end position="223"/>
    </location>
</feature>
<dbReference type="EMBL" id="JAAMOX010000001">
    <property type="protein sequence ID" value="NIH53530.1"/>
    <property type="molecule type" value="Genomic_DNA"/>
</dbReference>
<evidence type="ECO:0000256" key="4">
    <source>
        <dbReference type="ARBA" id="ARBA00023235"/>
    </source>
</evidence>
<comment type="caution">
    <text evidence="9">The sequence shown here is derived from an EMBL/GenBank/DDBJ whole genome shotgun (WGS) entry which is preliminary data.</text>
</comment>
<dbReference type="PANTHER" id="PTHR10516:SF443">
    <property type="entry name" value="FK506-BINDING PROTEIN 59-RELATED"/>
    <property type="match status" value="1"/>
</dbReference>
<dbReference type="GO" id="GO:0003755">
    <property type="term" value="F:peptidyl-prolyl cis-trans isomerase activity"/>
    <property type="evidence" value="ECO:0007669"/>
    <property type="project" value="UniProtKB-KW"/>
</dbReference>
<dbReference type="RefSeq" id="WP_167149213.1">
    <property type="nucleotide sequence ID" value="NZ_JAAMOX010000001.1"/>
</dbReference>
<dbReference type="SUPFAM" id="SSF54534">
    <property type="entry name" value="FKBP-like"/>
    <property type="match status" value="1"/>
</dbReference>
<dbReference type="PROSITE" id="PS51257">
    <property type="entry name" value="PROKAR_LIPOPROTEIN"/>
    <property type="match status" value="1"/>
</dbReference>
<dbReference type="Gene3D" id="3.10.50.40">
    <property type="match status" value="2"/>
</dbReference>
<accession>A0A7X5TSX4</accession>
<dbReference type="InterPro" id="IPR001179">
    <property type="entry name" value="PPIase_FKBP_dom"/>
</dbReference>
<feature type="chain" id="PRO_5038743698" description="peptidylprolyl isomerase" evidence="7">
    <location>
        <begin position="25"/>
        <end position="341"/>
    </location>
</feature>
<protein>
    <recommendedName>
        <fullName evidence="2 5">peptidylprolyl isomerase</fullName>
        <ecNumber evidence="2 5">5.2.1.8</ecNumber>
    </recommendedName>
</protein>
<dbReference type="InterPro" id="IPR046357">
    <property type="entry name" value="PPIase_dom_sf"/>
</dbReference>
<dbReference type="Pfam" id="PF00254">
    <property type="entry name" value="FKBP_C"/>
    <property type="match status" value="1"/>
</dbReference>
<evidence type="ECO:0000256" key="5">
    <source>
        <dbReference type="PROSITE-ProRule" id="PRU00277"/>
    </source>
</evidence>
<evidence type="ECO:0000256" key="7">
    <source>
        <dbReference type="SAM" id="SignalP"/>
    </source>
</evidence>
<feature type="domain" description="PPIase FKBP-type" evidence="8">
    <location>
        <begin position="245"/>
        <end position="330"/>
    </location>
</feature>
<dbReference type="PROSITE" id="PS50059">
    <property type="entry name" value="FKBP_PPIASE"/>
    <property type="match status" value="1"/>
</dbReference>
<evidence type="ECO:0000313" key="9">
    <source>
        <dbReference type="EMBL" id="NIH53530.1"/>
    </source>
</evidence>
<evidence type="ECO:0000256" key="6">
    <source>
        <dbReference type="SAM" id="MobiDB-lite"/>
    </source>
</evidence>
<dbReference type="Proteomes" id="UP000541033">
    <property type="component" value="Unassembled WGS sequence"/>
</dbReference>
<evidence type="ECO:0000313" key="10">
    <source>
        <dbReference type="Proteomes" id="UP000541033"/>
    </source>
</evidence>
<dbReference type="InterPro" id="IPR050689">
    <property type="entry name" value="FKBP-type_PPIase"/>
</dbReference>
<organism evidence="9 10">
    <name type="scientific">Lysinibacter cavernae</name>
    <dbReference type="NCBI Taxonomy" id="1640652"/>
    <lineage>
        <taxon>Bacteria</taxon>
        <taxon>Bacillati</taxon>
        <taxon>Actinomycetota</taxon>
        <taxon>Actinomycetes</taxon>
        <taxon>Micrococcales</taxon>
        <taxon>Microbacteriaceae</taxon>
        <taxon>Lysinibacter</taxon>
    </lineage>
</organism>
<name>A0A7X5TSX4_9MICO</name>
<reference evidence="9 10" key="1">
    <citation type="submission" date="2020-02" db="EMBL/GenBank/DDBJ databases">
        <title>Sequencing the genomes of 1000 actinobacteria strains.</title>
        <authorList>
            <person name="Klenk H.-P."/>
        </authorList>
    </citation>
    <scope>NUCLEOTIDE SEQUENCE [LARGE SCALE GENOMIC DNA]</scope>
    <source>
        <strain evidence="9 10">DSM 27960</strain>
    </source>
</reference>
<keyword evidence="4 5" id="KW-0413">Isomerase</keyword>
<keyword evidence="7" id="KW-0732">Signal</keyword>